<evidence type="ECO:0000313" key="3">
    <source>
        <dbReference type="EMBL" id="UOE26802.1"/>
    </source>
</evidence>
<dbReference type="RefSeq" id="WP_243569612.1">
    <property type="nucleotide sequence ID" value="NZ_BAAARD010000003.1"/>
</dbReference>
<evidence type="ECO:0000256" key="2">
    <source>
        <dbReference type="SAM" id="Phobius"/>
    </source>
</evidence>
<evidence type="ECO:0000313" key="4">
    <source>
        <dbReference type="Proteomes" id="UP000831304"/>
    </source>
</evidence>
<organism evidence="3 4">
    <name type="scientific">Agromyces soli</name>
    <dbReference type="NCBI Taxonomy" id="659012"/>
    <lineage>
        <taxon>Bacteria</taxon>
        <taxon>Bacillati</taxon>
        <taxon>Actinomycetota</taxon>
        <taxon>Actinomycetes</taxon>
        <taxon>Micrococcales</taxon>
        <taxon>Microbacteriaceae</taxon>
        <taxon>Agromyces</taxon>
    </lineage>
</organism>
<keyword evidence="2" id="KW-0812">Transmembrane</keyword>
<accession>A0ABY4AUE9</accession>
<sequence>MSRLVLLWVQAFIGITAAAGGFALVVGALSDELTTALSPPEEYLAGSPFGSYLVPGLILALGLGGVHLVAFVALLRRAGTALIVAAVAGYMTLIWIFVQMMVIPFSPLQLVYFGLGAVELGLVLLLLGLFDVRDGRVSSSSSSPGRRSSTRFLG</sequence>
<feature type="transmembrane region" description="Helical" evidence="2">
    <location>
        <begin position="82"/>
        <end position="103"/>
    </location>
</feature>
<keyword evidence="2" id="KW-0472">Membrane</keyword>
<keyword evidence="4" id="KW-1185">Reference proteome</keyword>
<gene>
    <name evidence="3" type="ORF">MTP13_03195</name>
</gene>
<reference evidence="3 4" key="1">
    <citation type="submission" date="2022-03" db="EMBL/GenBank/DDBJ databases">
        <title>Agromyces sp. isolated from the gut of P. brevitarsis seulensis larvae.</title>
        <authorList>
            <person name="Won M."/>
            <person name="Kwon S.-W."/>
        </authorList>
    </citation>
    <scope>NUCLEOTIDE SEQUENCE [LARGE SCALE GENOMIC DNA]</scope>
    <source>
        <strain evidence="3 4">KACC 16215</strain>
    </source>
</reference>
<keyword evidence="2" id="KW-1133">Transmembrane helix</keyword>
<feature type="transmembrane region" description="Helical" evidence="2">
    <location>
        <begin position="109"/>
        <end position="130"/>
    </location>
</feature>
<feature type="transmembrane region" description="Helical" evidence="2">
    <location>
        <begin position="51"/>
        <end position="75"/>
    </location>
</feature>
<feature type="region of interest" description="Disordered" evidence="1">
    <location>
        <begin position="135"/>
        <end position="154"/>
    </location>
</feature>
<proteinExistence type="predicted"/>
<evidence type="ECO:0000256" key="1">
    <source>
        <dbReference type="SAM" id="MobiDB-lite"/>
    </source>
</evidence>
<protein>
    <recommendedName>
        <fullName evidence="5">DUF4386 family protein</fullName>
    </recommendedName>
</protein>
<dbReference type="EMBL" id="CP094533">
    <property type="protein sequence ID" value="UOE26802.1"/>
    <property type="molecule type" value="Genomic_DNA"/>
</dbReference>
<feature type="compositionally biased region" description="Low complexity" evidence="1">
    <location>
        <begin position="137"/>
        <end position="147"/>
    </location>
</feature>
<dbReference type="Proteomes" id="UP000831304">
    <property type="component" value="Chromosome"/>
</dbReference>
<evidence type="ECO:0008006" key="5">
    <source>
        <dbReference type="Google" id="ProtNLM"/>
    </source>
</evidence>
<name>A0ABY4AUE9_9MICO</name>